<evidence type="ECO:0000313" key="2">
    <source>
        <dbReference type="EMBL" id="RDI62744.1"/>
    </source>
</evidence>
<protein>
    <submittedName>
        <fullName evidence="2">Mannose-6-phosphate isomerase-like protein (Cupin superfamily)</fullName>
    </submittedName>
</protein>
<dbReference type="GO" id="GO:0016853">
    <property type="term" value="F:isomerase activity"/>
    <property type="evidence" value="ECO:0007669"/>
    <property type="project" value="UniProtKB-KW"/>
</dbReference>
<feature type="domain" description="Cupin type-2" evidence="1">
    <location>
        <begin position="36"/>
        <end position="102"/>
    </location>
</feature>
<dbReference type="RefSeq" id="WP_067999364.1">
    <property type="nucleotide sequence ID" value="NZ_QQBC01000012.1"/>
</dbReference>
<evidence type="ECO:0000259" key="1">
    <source>
        <dbReference type="Pfam" id="PF07883"/>
    </source>
</evidence>
<dbReference type="InterPro" id="IPR014710">
    <property type="entry name" value="RmlC-like_jellyroll"/>
</dbReference>
<name>A0A370I0K1_9NOCA</name>
<dbReference type="InterPro" id="IPR013096">
    <property type="entry name" value="Cupin_2"/>
</dbReference>
<sequence>MPVIRADQAQVHQMHNARFISYVRPEVGSADICQWRVEIDAETTGQEHRLLREETFVMLDGTAILTIDGESATLAPGDAALAPAGVTIRLDNPGSGPAALLVTAPVGFAAELADGTRISPPWVN</sequence>
<dbReference type="AlphaFoldDB" id="A0A370I0K1"/>
<accession>A0A370I0K1</accession>
<dbReference type="STRING" id="1210086.GCA_001613105_03789"/>
<dbReference type="Gene3D" id="2.60.120.10">
    <property type="entry name" value="Jelly Rolls"/>
    <property type="match status" value="1"/>
</dbReference>
<reference evidence="2 3" key="1">
    <citation type="submission" date="2018-07" db="EMBL/GenBank/DDBJ databases">
        <title>Genomic Encyclopedia of Type Strains, Phase IV (KMG-IV): sequencing the most valuable type-strain genomes for metagenomic binning, comparative biology and taxonomic classification.</title>
        <authorList>
            <person name="Goeker M."/>
        </authorList>
    </citation>
    <scope>NUCLEOTIDE SEQUENCE [LARGE SCALE GENOMIC DNA]</scope>
    <source>
        <strain evidence="2 3">DSM 44290</strain>
    </source>
</reference>
<organism evidence="2 3">
    <name type="scientific">Nocardia pseudobrasiliensis</name>
    <dbReference type="NCBI Taxonomy" id="45979"/>
    <lineage>
        <taxon>Bacteria</taxon>
        <taxon>Bacillati</taxon>
        <taxon>Actinomycetota</taxon>
        <taxon>Actinomycetes</taxon>
        <taxon>Mycobacteriales</taxon>
        <taxon>Nocardiaceae</taxon>
        <taxon>Nocardia</taxon>
    </lineage>
</organism>
<dbReference type="SUPFAM" id="SSF51182">
    <property type="entry name" value="RmlC-like cupins"/>
    <property type="match status" value="1"/>
</dbReference>
<proteinExistence type="predicted"/>
<keyword evidence="3" id="KW-1185">Reference proteome</keyword>
<comment type="caution">
    <text evidence="2">The sequence shown here is derived from an EMBL/GenBank/DDBJ whole genome shotgun (WGS) entry which is preliminary data.</text>
</comment>
<evidence type="ECO:0000313" key="3">
    <source>
        <dbReference type="Proteomes" id="UP000254869"/>
    </source>
</evidence>
<dbReference type="InterPro" id="IPR011051">
    <property type="entry name" value="RmlC_Cupin_sf"/>
</dbReference>
<dbReference type="Pfam" id="PF07883">
    <property type="entry name" value="Cupin_2"/>
    <property type="match status" value="1"/>
</dbReference>
<dbReference type="Proteomes" id="UP000254869">
    <property type="component" value="Unassembled WGS sequence"/>
</dbReference>
<keyword evidence="2" id="KW-0413">Isomerase</keyword>
<dbReference type="EMBL" id="QQBC01000012">
    <property type="protein sequence ID" value="RDI62744.1"/>
    <property type="molecule type" value="Genomic_DNA"/>
</dbReference>
<gene>
    <name evidence="2" type="ORF">DFR76_11261</name>
</gene>